<dbReference type="AlphaFoldDB" id="A0A1F6BYN8"/>
<sequence length="129" mass="15032">MFLSEKEIIEQYVTQERFFEILKAEDVVITKCGMGKNSVGEFLFVRVKWCGNFKFYAHCPRCERFHLGPYPGVSFFGMGFDSQDRRFFETEWRFHGALSSSINTGLAITSETVFQEIEKRRPLQHSAPT</sequence>
<reference evidence="1 2" key="1">
    <citation type="journal article" date="2016" name="Nat. Commun.">
        <title>Thousands of microbial genomes shed light on interconnected biogeochemical processes in an aquifer system.</title>
        <authorList>
            <person name="Anantharaman K."/>
            <person name="Brown C.T."/>
            <person name="Hug L.A."/>
            <person name="Sharon I."/>
            <person name="Castelle C.J."/>
            <person name="Probst A.J."/>
            <person name="Thomas B.C."/>
            <person name="Singh A."/>
            <person name="Wilkins M.J."/>
            <person name="Karaoz U."/>
            <person name="Brodie E.L."/>
            <person name="Williams K.H."/>
            <person name="Hubbard S.S."/>
            <person name="Banfield J.F."/>
        </authorList>
    </citation>
    <scope>NUCLEOTIDE SEQUENCE [LARGE SCALE GENOMIC DNA]</scope>
</reference>
<comment type="caution">
    <text evidence="1">The sequence shown here is derived from an EMBL/GenBank/DDBJ whole genome shotgun (WGS) entry which is preliminary data.</text>
</comment>
<name>A0A1F6BYN8_9BACT</name>
<gene>
    <name evidence="1" type="ORF">A2837_00495</name>
</gene>
<organism evidence="1 2">
    <name type="scientific">Candidatus Kaiserbacteria bacterium RIFCSPHIGHO2_01_FULL_46_22</name>
    <dbReference type="NCBI Taxonomy" id="1798475"/>
    <lineage>
        <taxon>Bacteria</taxon>
        <taxon>Candidatus Kaiseribacteriota</taxon>
    </lineage>
</organism>
<protein>
    <submittedName>
        <fullName evidence="1">Uncharacterized protein</fullName>
    </submittedName>
</protein>
<proteinExistence type="predicted"/>
<evidence type="ECO:0000313" key="2">
    <source>
        <dbReference type="Proteomes" id="UP000176322"/>
    </source>
</evidence>
<evidence type="ECO:0000313" key="1">
    <source>
        <dbReference type="EMBL" id="OGG41617.1"/>
    </source>
</evidence>
<accession>A0A1F6BYN8</accession>
<dbReference type="EMBL" id="MFKO01000005">
    <property type="protein sequence ID" value="OGG41617.1"/>
    <property type="molecule type" value="Genomic_DNA"/>
</dbReference>
<dbReference type="Proteomes" id="UP000176322">
    <property type="component" value="Unassembled WGS sequence"/>
</dbReference>